<dbReference type="EMBL" id="JAPDOD010000078">
    <property type="protein sequence ID" value="MDA0166861.1"/>
    <property type="molecule type" value="Genomic_DNA"/>
</dbReference>
<gene>
    <name evidence="2" type="ORF">OM076_41755</name>
</gene>
<evidence type="ECO:0000313" key="3">
    <source>
        <dbReference type="Proteomes" id="UP001149140"/>
    </source>
</evidence>
<protein>
    <submittedName>
        <fullName evidence="2">Uncharacterized protein</fullName>
    </submittedName>
</protein>
<evidence type="ECO:0000256" key="1">
    <source>
        <dbReference type="SAM" id="MobiDB-lite"/>
    </source>
</evidence>
<organism evidence="2 3">
    <name type="scientific">Solirubrobacter ginsenosidimutans</name>
    <dbReference type="NCBI Taxonomy" id="490573"/>
    <lineage>
        <taxon>Bacteria</taxon>
        <taxon>Bacillati</taxon>
        <taxon>Actinomycetota</taxon>
        <taxon>Thermoleophilia</taxon>
        <taxon>Solirubrobacterales</taxon>
        <taxon>Solirubrobacteraceae</taxon>
        <taxon>Solirubrobacter</taxon>
    </lineage>
</organism>
<accession>A0A9X3S8C6</accession>
<name>A0A9X3S8C6_9ACTN</name>
<keyword evidence="3" id="KW-1185">Reference proteome</keyword>
<comment type="caution">
    <text evidence="2">The sequence shown here is derived from an EMBL/GenBank/DDBJ whole genome shotgun (WGS) entry which is preliminary data.</text>
</comment>
<dbReference type="AlphaFoldDB" id="A0A9X3S8C6"/>
<sequence length="46" mass="5115">MTDLQSAPHHVAGQPTAAERRRAFARAQRERVIASLLHCPDPAQPR</sequence>
<evidence type="ECO:0000313" key="2">
    <source>
        <dbReference type="EMBL" id="MDA0166861.1"/>
    </source>
</evidence>
<proteinExistence type="predicted"/>
<dbReference type="Proteomes" id="UP001149140">
    <property type="component" value="Unassembled WGS sequence"/>
</dbReference>
<reference evidence="2" key="1">
    <citation type="submission" date="2022-10" db="EMBL/GenBank/DDBJ databases">
        <title>The WGS of Solirubrobacter ginsenosidimutans DSM 21036.</title>
        <authorList>
            <person name="Jiang Z."/>
        </authorList>
    </citation>
    <scope>NUCLEOTIDE SEQUENCE</scope>
    <source>
        <strain evidence="2">DSM 21036</strain>
    </source>
</reference>
<feature type="region of interest" description="Disordered" evidence="1">
    <location>
        <begin position="1"/>
        <end position="26"/>
    </location>
</feature>